<organism evidence="2 3">
    <name type="scientific">Empedobacter brevis</name>
    <dbReference type="NCBI Taxonomy" id="247"/>
    <lineage>
        <taxon>Bacteria</taxon>
        <taxon>Pseudomonadati</taxon>
        <taxon>Bacteroidota</taxon>
        <taxon>Flavobacteriia</taxon>
        <taxon>Flavobacteriales</taxon>
        <taxon>Weeksellaceae</taxon>
        <taxon>Empedobacter</taxon>
    </lineage>
</organism>
<sequence length="339" mass="39474">MKTGKEYELLIEQLYKSLEPNALVTHDDQIYDERAKTTRQIDVSIKYKFAGVEHLIIVQAKDYKHKANITVVDQFQQVIEDTNANKGILICSKGFSKTALVKAKSYGIECLTVYSALNKKWETLLKIPVYKTIYEFGVKWDFMLHVAHLVGKQITFLQKTFSYDGYNVINLSDIIYDKIIKLKGIPYIKKMGKVYLNLSELGIYHSFGDEMLPIENGFIELDFIKSSKKRFYLEPTNYLYVFDHINERKELHNLTISEETLDSLLDDKYLNDIEMVDDPIIITNLYKYNEEDYSLDFKFNVNGAIEGGFFVKDNRILKIDERNKSIVELERILKNKGAV</sequence>
<dbReference type="Gene3D" id="3.40.1350.10">
    <property type="match status" value="1"/>
</dbReference>
<dbReference type="InterPro" id="IPR011856">
    <property type="entry name" value="tRNA_endonuc-like_dom_sf"/>
</dbReference>
<dbReference type="InterPro" id="IPR011335">
    <property type="entry name" value="Restrct_endonuc-II-like"/>
</dbReference>
<name>A0AAJ1QB92_9FLAO</name>
<dbReference type="Pfam" id="PF04471">
    <property type="entry name" value="Mrr_cat"/>
    <property type="match status" value="1"/>
</dbReference>
<accession>A0AAJ1QB92</accession>
<protein>
    <submittedName>
        <fullName evidence="2">Restriction endonuclease</fullName>
    </submittedName>
</protein>
<dbReference type="Proteomes" id="UP001170959">
    <property type="component" value="Unassembled WGS sequence"/>
</dbReference>
<feature type="domain" description="Restriction endonuclease type IV Mrr" evidence="1">
    <location>
        <begin position="4"/>
        <end position="109"/>
    </location>
</feature>
<keyword evidence="2" id="KW-0378">Hydrolase</keyword>
<keyword evidence="2" id="KW-0540">Nuclease</keyword>
<reference evidence="2" key="2">
    <citation type="journal article" date="2022" name="Sci. Total Environ.">
        <title>Prevalence, transmission, and molecular epidemiology of tet(X)-positive bacteria among humans, animals, and environmental niches in China: An epidemiological, and genomic-based study.</title>
        <authorList>
            <person name="Dong N."/>
            <person name="Zeng Y."/>
            <person name="Cai C."/>
            <person name="Sun C."/>
            <person name="Lu J."/>
            <person name="Liu C."/>
            <person name="Zhou H."/>
            <person name="Sun Q."/>
            <person name="Shu L."/>
            <person name="Wang H."/>
            <person name="Wang Y."/>
            <person name="Wang S."/>
            <person name="Wu C."/>
            <person name="Chan E.W."/>
            <person name="Chen G."/>
            <person name="Shen Z."/>
            <person name="Chen S."/>
            <person name="Zhang R."/>
        </authorList>
    </citation>
    <scope>NUCLEOTIDE SEQUENCE</scope>
    <source>
        <strain evidence="2">R655-4</strain>
    </source>
</reference>
<dbReference type="RefSeq" id="WP_286491313.1">
    <property type="nucleotide sequence ID" value="NZ_JACAGJ010000001.1"/>
</dbReference>
<evidence type="ECO:0000259" key="1">
    <source>
        <dbReference type="Pfam" id="PF04471"/>
    </source>
</evidence>
<proteinExistence type="predicted"/>
<dbReference type="SUPFAM" id="SSF52980">
    <property type="entry name" value="Restriction endonuclease-like"/>
    <property type="match status" value="1"/>
</dbReference>
<evidence type="ECO:0000313" key="3">
    <source>
        <dbReference type="Proteomes" id="UP001170959"/>
    </source>
</evidence>
<dbReference type="InterPro" id="IPR007560">
    <property type="entry name" value="Restrct_endonuc_IV_Mrr"/>
</dbReference>
<dbReference type="AlphaFoldDB" id="A0AAJ1QB92"/>
<keyword evidence="2" id="KW-0255">Endonuclease</keyword>
<dbReference type="GO" id="GO:0004519">
    <property type="term" value="F:endonuclease activity"/>
    <property type="evidence" value="ECO:0007669"/>
    <property type="project" value="UniProtKB-KW"/>
</dbReference>
<evidence type="ECO:0000313" key="2">
    <source>
        <dbReference type="EMBL" id="MDM1070903.1"/>
    </source>
</evidence>
<comment type="caution">
    <text evidence="2">The sequence shown here is derived from an EMBL/GenBank/DDBJ whole genome shotgun (WGS) entry which is preliminary data.</text>
</comment>
<dbReference type="GO" id="GO:0009307">
    <property type="term" value="P:DNA restriction-modification system"/>
    <property type="evidence" value="ECO:0007669"/>
    <property type="project" value="InterPro"/>
</dbReference>
<dbReference type="EMBL" id="JACAGJ010000001">
    <property type="protein sequence ID" value="MDM1070903.1"/>
    <property type="molecule type" value="Genomic_DNA"/>
</dbReference>
<reference evidence="2" key="1">
    <citation type="submission" date="2020-06" db="EMBL/GenBank/DDBJ databases">
        <authorList>
            <person name="Dong N."/>
        </authorList>
    </citation>
    <scope>NUCLEOTIDE SEQUENCE</scope>
    <source>
        <strain evidence="2">R655-4</strain>
    </source>
</reference>
<gene>
    <name evidence="2" type="ORF">HX001_00185</name>
</gene>
<dbReference type="GO" id="GO:0003677">
    <property type="term" value="F:DNA binding"/>
    <property type="evidence" value="ECO:0007669"/>
    <property type="project" value="InterPro"/>
</dbReference>